<name>A0A7Z7J2N0_XANCH</name>
<dbReference type="AlphaFoldDB" id="A0A7Z7J2N0"/>
<evidence type="ECO:0000313" key="2">
    <source>
        <dbReference type="Proteomes" id="UP000234345"/>
    </source>
</evidence>
<sequence length="34" mass="3725">MPMAGHALAPFSRVLHVCYAHSAMSQTDMISLNH</sequence>
<reference evidence="1 2" key="1">
    <citation type="submission" date="2017-10" db="EMBL/GenBank/DDBJ databases">
        <authorList>
            <person name="Regsiter A."/>
            <person name="William W."/>
        </authorList>
    </citation>
    <scope>NUCLEOTIDE SEQUENCE [LARGE SCALE GENOMIC DNA]</scope>
    <source>
        <strain evidence="1 2">CFBP6991</strain>
    </source>
</reference>
<protein>
    <submittedName>
        <fullName evidence="1">Uncharacterized protein</fullName>
    </submittedName>
</protein>
<dbReference type="EMBL" id="OCZC01000081">
    <property type="protein sequence ID" value="SOO26204.1"/>
    <property type="molecule type" value="Genomic_DNA"/>
</dbReference>
<comment type="caution">
    <text evidence="1">The sequence shown here is derived from an EMBL/GenBank/DDBJ whole genome shotgun (WGS) entry which is preliminary data.</text>
</comment>
<organism evidence="1 2">
    <name type="scientific">Xanthomonas campestris pv. phaseoli</name>
    <dbReference type="NCBI Taxonomy" id="317013"/>
    <lineage>
        <taxon>Bacteria</taxon>
        <taxon>Pseudomonadati</taxon>
        <taxon>Pseudomonadota</taxon>
        <taxon>Gammaproteobacteria</taxon>
        <taxon>Lysobacterales</taxon>
        <taxon>Lysobacteraceae</taxon>
        <taxon>Xanthomonas</taxon>
    </lineage>
</organism>
<proteinExistence type="predicted"/>
<accession>A0A7Z7J2N0</accession>
<evidence type="ECO:0000313" key="1">
    <source>
        <dbReference type="EMBL" id="SOO26204.1"/>
    </source>
</evidence>
<gene>
    <name evidence="1" type="ORF">XFF6991_530053</name>
</gene>
<dbReference type="Proteomes" id="UP000234345">
    <property type="component" value="Unassembled WGS sequence"/>
</dbReference>